<evidence type="ECO:0000259" key="3">
    <source>
        <dbReference type="PROSITE" id="PS50977"/>
    </source>
</evidence>
<dbReference type="PATRIC" id="fig|1246626.3.peg.1783"/>
<feature type="DNA-binding region" description="H-T-H motif" evidence="2">
    <location>
        <begin position="32"/>
        <end position="51"/>
    </location>
</feature>
<name>A0A060LVZ5_9BACI</name>
<dbReference type="InterPro" id="IPR001647">
    <property type="entry name" value="HTH_TetR"/>
</dbReference>
<evidence type="ECO:0000313" key="4">
    <source>
        <dbReference type="EMBL" id="AIC94367.1"/>
    </source>
</evidence>
<dbReference type="Proteomes" id="UP000027142">
    <property type="component" value="Chromosome"/>
</dbReference>
<dbReference type="Gene3D" id="1.10.357.10">
    <property type="entry name" value="Tetracycline Repressor, domain 2"/>
    <property type="match status" value="1"/>
</dbReference>
<accession>A0A060LVZ5</accession>
<sequence>MDKKDVKRRRMWQYFIEATAAIIEEEGYDHITIRKIADKAGYNSATIYNYFSELSHLTFFASMRFLKPYTSAFINTIEDNKSIIEQYLNGWECFCEFSYQNPRLFHTIFLMNIREEPKDLFKQYYDLYEADIVEFPNSLKPALYERNVAIRGESLLKAAADKGEIPQSKVKTISTMTTLIWQGMLTSILNRQTSLTSNEAKQETMISIRNVVYHAHLFETIT</sequence>
<dbReference type="KEGG" id="ble:BleG1_1789"/>
<keyword evidence="1 2" id="KW-0238">DNA-binding</keyword>
<dbReference type="RefSeq" id="WP_038479652.1">
    <property type="nucleotide sequence ID" value="NZ_CP003923.1"/>
</dbReference>
<dbReference type="OrthoDB" id="5366068at2"/>
<evidence type="ECO:0000256" key="2">
    <source>
        <dbReference type="PROSITE-ProRule" id="PRU00335"/>
    </source>
</evidence>
<dbReference type="SUPFAM" id="SSF46689">
    <property type="entry name" value="Homeodomain-like"/>
    <property type="match status" value="1"/>
</dbReference>
<dbReference type="STRING" id="1246626.BleG1_1789"/>
<dbReference type="InterPro" id="IPR009057">
    <property type="entry name" value="Homeodomain-like_sf"/>
</dbReference>
<dbReference type="PROSITE" id="PS50977">
    <property type="entry name" value="HTH_TETR_2"/>
    <property type="match status" value="1"/>
</dbReference>
<evidence type="ECO:0000313" key="5">
    <source>
        <dbReference type="Proteomes" id="UP000027142"/>
    </source>
</evidence>
<dbReference type="Pfam" id="PF00440">
    <property type="entry name" value="TetR_N"/>
    <property type="match status" value="1"/>
</dbReference>
<protein>
    <submittedName>
        <fullName evidence="4">Transcriptional regulator</fullName>
    </submittedName>
</protein>
<dbReference type="AlphaFoldDB" id="A0A060LVZ5"/>
<dbReference type="eggNOG" id="COG1309">
    <property type="taxonomic scope" value="Bacteria"/>
</dbReference>
<gene>
    <name evidence="4" type="ORF">BleG1_1789</name>
</gene>
<organism evidence="4 5">
    <name type="scientific">Shouchella lehensis G1</name>
    <dbReference type="NCBI Taxonomy" id="1246626"/>
    <lineage>
        <taxon>Bacteria</taxon>
        <taxon>Bacillati</taxon>
        <taxon>Bacillota</taxon>
        <taxon>Bacilli</taxon>
        <taxon>Bacillales</taxon>
        <taxon>Bacillaceae</taxon>
        <taxon>Shouchella</taxon>
    </lineage>
</organism>
<proteinExistence type="predicted"/>
<evidence type="ECO:0000256" key="1">
    <source>
        <dbReference type="ARBA" id="ARBA00023125"/>
    </source>
</evidence>
<reference evidence="4 5" key="1">
    <citation type="journal article" date="2014" name="Gene">
        <title>A comparative genomic analysis of the alkalitolerant soil bacterium Bacillus lehensis G1.</title>
        <authorList>
            <person name="Noor Y.M."/>
            <person name="Samsulrizal N.H."/>
            <person name="Jema'on N.A."/>
            <person name="Low K.O."/>
            <person name="Ramli A.N."/>
            <person name="Alias N.I."/>
            <person name="Damis S.I."/>
            <person name="Fuzi S.F."/>
            <person name="Isa M.N."/>
            <person name="Murad A.M."/>
            <person name="Raih M.F."/>
            <person name="Bakar F.D."/>
            <person name="Najimudin N."/>
            <person name="Mahadi N.M."/>
            <person name="Illias R.M."/>
        </authorList>
    </citation>
    <scope>NUCLEOTIDE SEQUENCE [LARGE SCALE GENOMIC DNA]</scope>
    <source>
        <strain evidence="4 5">G1</strain>
    </source>
</reference>
<feature type="domain" description="HTH tetR-type" evidence="3">
    <location>
        <begin position="9"/>
        <end position="69"/>
    </location>
</feature>
<keyword evidence="5" id="KW-1185">Reference proteome</keyword>
<dbReference type="HOGENOM" id="CLU_094919_1_0_9"/>
<dbReference type="EMBL" id="CP003923">
    <property type="protein sequence ID" value="AIC94367.1"/>
    <property type="molecule type" value="Genomic_DNA"/>
</dbReference>
<dbReference type="GO" id="GO:0003677">
    <property type="term" value="F:DNA binding"/>
    <property type="evidence" value="ECO:0007669"/>
    <property type="project" value="UniProtKB-UniRule"/>
</dbReference>